<name>A0A915EJ41_9BILA</name>
<accession>A0A915EJ41</accession>
<evidence type="ECO:0000256" key="1">
    <source>
        <dbReference type="SAM" id="Phobius"/>
    </source>
</evidence>
<protein>
    <submittedName>
        <fullName evidence="3">Uncharacterized protein</fullName>
    </submittedName>
</protein>
<dbReference type="Proteomes" id="UP000887574">
    <property type="component" value="Unplaced"/>
</dbReference>
<evidence type="ECO:0000313" key="3">
    <source>
        <dbReference type="WBParaSite" id="jg5905"/>
    </source>
</evidence>
<proteinExistence type="predicted"/>
<keyword evidence="1" id="KW-1133">Transmembrane helix</keyword>
<feature type="transmembrane region" description="Helical" evidence="1">
    <location>
        <begin position="86"/>
        <end position="112"/>
    </location>
</feature>
<dbReference type="WBParaSite" id="jg5905">
    <property type="protein sequence ID" value="jg5905"/>
    <property type="gene ID" value="jg5905"/>
</dbReference>
<reference evidence="3" key="1">
    <citation type="submission" date="2022-11" db="UniProtKB">
        <authorList>
            <consortium name="WormBaseParasite"/>
        </authorList>
    </citation>
    <scope>IDENTIFICATION</scope>
</reference>
<feature type="transmembrane region" description="Helical" evidence="1">
    <location>
        <begin position="6"/>
        <end position="24"/>
    </location>
</feature>
<keyword evidence="1" id="KW-0472">Membrane</keyword>
<keyword evidence="1" id="KW-0812">Transmembrane</keyword>
<organism evidence="2 3">
    <name type="scientific">Ditylenchus dipsaci</name>
    <dbReference type="NCBI Taxonomy" id="166011"/>
    <lineage>
        <taxon>Eukaryota</taxon>
        <taxon>Metazoa</taxon>
        <taxon>Ecdysozoa</taxon>
        <taxon>Nematoda</taxon>
        <taxon>Chromadorea</taxon>
        <taxon>Rhabditida</taxon>
        <taxon>Tylenchina</taxon>
        <taxon>Tylenchomorpha</taxon>
        <taxon>Sphaerularioidea</taxon>
        <taxon>Anguinidae</taxon>
        <taxon>Anguininae</taxon>
        <taxon>Ditylenchus</taxon>
    </lineage>
</organism>
<sequence length="204" mass="22893">MLATTALSLFFLFWSTLFLVDFYLRSIHFAKYLDFVERHGLSISPFQIRFYINRVDHSSSSLSSSGLTSSLQAWTSRSKRTLRFTATWFSIGALVGLVCFVVTPIYLSWLLLIELSNGFTWLKWHQLTPTAPSMPWLFPGATATPKTNGDDDAFNAALASLNQQQPDANSLFYVPYQEHVQSGITPIIPGLLVSFTSLAMPLQL</sequence>
<keyword evidence="2" id="KW-1185">Reference proteome</keyword>
<evidence type="ECO:0000313" key="2">
    <source>
        <dbReference type="Proteomes" id="UP000887574"/>
    </source>
</evidence>
<dbReference type="AlphaFoldDB" id="A0A915EJ41"/>